<evidence type="ECO:0000256" key="9">
    <source>
        <dbReference type="SAM" id="Phobius"/>
    </source>
</evidence>
<dbReference type="eggNOG" id="COG3090">
    <property type="taxonomic scope" value="Bacteria"/>
</dbReference>
<dbReference type="InterPro" id="IPR007387">
    <property type="entry name" value="TRAP_DctQ"/>
</dbReference>
<keyword evidence="4" id="KW-0997">Cell inner membrane</keyword>
<evidence type="ECO:0000313" key="11">
    <source>
        <dbReference type="EMBL" id="EPR32954.1"/>
    </source>
</evidence>
<dbReference type="EMBL" id="ATHI01000026">
    <property type="protein sequence ID" value="EPR32954.1"/>
    <property type="molecule type" value="Genomic_DNA"/>
</dbReference>
<evidence type="ECO:0000256" key="3">
    <source>
        <dbReference type="ARBA" id="ARBA00022475"/>
    </source>
</evidence>
<dbReference type="GO" id="GO:0005886">
    <property type="term" value="C:plasma membrane"/>
    <property type="evidence" value="ECO:0007669"/>
    <property type="project" value="UniProtKB-SubCell"/>
</dbReference>
<evidence type="ECO:0000313" key="12">
    <source>
        <dbReference type="Proteomes" id="UP000014975"/>
    </source>
</evidence>
<sequence length="165" mass="17471">MIALLERFRRLACNALAAVAGLAVLAMVALACANIIGRTFLSSPIGGTYELMGFFGAVAAAFALGYSQLAKGHVAVTILDEHLPRRLRRLLDALGAAIGGAFFAVAGVEVVDFGNFMVATGELSETLRLPFYWFVWGVGGGCLLMAFVLFVDMLAALRKTPERAA</sequence>
<comment type="similarity">
    <text evidence="8">Belongs to the TRAP transporter small permease family.</text>
</comment>
<protein>
    <submittedName>
        <fullName evidence="11">Tripartite ATP-independent periplasmic transporter DctQ component</fullName>
    </submittedName>
</protein>
<evidence type="ECO:0000256" key="2">
    <source>
        <dbReference type="ARBA" id="ARBA00022448"/>
    </source>
</evidence>
<feature type="domain" description="Tripartite ATP-independent periplasmic transporters DctQ component" evidence="10">
    <location>
        <begin position="27"/>
        <end position="158"/>
    </location>
</feature>
<comment type="caution">
    <text evidence="11">The sequence shown here is derived from an EMBL/GenBank/DDBJ whole genome shotgun (WGS) entry which is preliminary data.</text>
</comment>
<name>S7UGJ5_9BACT</name>
<evidence type="ECO:0000259" key="10">
    <source>
        <dbReference type="Pfam" id="PF04290"/>
    </source>
</evidence>
<dbReference type="PATRIC" id="fig|1121439.3.peg.1745"/>
<evidence type="ECO:0000256" key="6">
    <source>
        <dbReference type="ARBA" id="ARBA00022989"/>
    </source>
</evidence>
<dbReference type="GO" id="GO:0015740">
    <property type="term" value="P:C4-dicarboxylate transport"/>
    <property type="evidence" value="ECO:0007669"/>
    <property type="project" value="TreeGrafter"/>
</dbReference>
<feature type="transmembrane region" description="Helical" evidence="9">
    <location>
        <begin position="90"/>
        <end position="111"/>
    </location>
</feature>
<keyword evidence="3" id="KW-1003">Cell membrane</keyword>
<dbReference type="Pfam" id="PF04290">
    <property type="entry name" value="DctQ"/>
    <property type="match status" value="1"/>
</dbReference>
<feature type="transmembrane region" description="Helical" evidence="9">
    <location>
        <begin position="49"/>
        <end position="69"/>
    </location>
</feature>
<keyword evidence="2" id="KW-0813">Transport</keyword>
<evidence type="ECO:0000256" key="1">
    <source>
        <dbReference type="ARBA" id="ARBA00004429"/>
    </source>
</evidence>
<dbReference type="RefSeq" id="WP_020887089.1">
    <property type="nucleotide sequence ID" value="NZ_ATHI01000026.1"/>
</dbReference>
<accession>S7UGJ5</accession>
<keyword evidence="5 9" id="KW-0812">Transmembrane</keyword>
<reference evidence="11 12" key="1">
    <citation type="journal article" date="2013" name="Genome Announc.">
        <title>Draft genome sequences for three mercury-methylating, sulfate-reducing bacteria.</title>
        <authorList>
            <person name="Brown S.D."/>
            <person name="Hurt R.A.Jr."/>
            <person name="Gilmour C.C."/>
            <person name="Elias D.A."/>
        </authorList>
    </citation>
    <scope>NUCLEOTIDE SEQUENCE [LARGE SCALE GENOMIC DNA]</scope>
    <source>
        <strain evidence="11 12">DSM 16529</strain>
    </source>
</reference>
<proteinExistence type="inferred from homology"/>
<evidence type="ECO:0000256" key="5">
    <source>
        <dbReference type="ARBA" id="ARBA00022692"/>
    </source>
</evidence>
<dbReference type="InterPro" id="IPR055348">
    <property type="entry name" value="DctQ"/>
</dbReference>
<dbReference type="GO" id="GO:0022857">
    <property type="term" value="F:transmembrane transporter activity"/>
    <property type="evidence" value="ECO:0007669"/>
    <property type="project" value="TreeGrafter"/>
</dbReference>
<feature type="transmembrane region" description="Helical" evidence="9">
    <location>
        <begin position="131"/>
        <end position="157"/>
    </location>
</feature>
<keyword evidence="7 9" id="KW-0472">Membrane</keyword>
<dbReference type="PANTHER" id="PTHR35011">
    <property type="entry name" value="2,3-DIKETO-L-GULONATE TRAP TRANSPORTER SMALL PERMEASE PROTEIN YIAM"/>
    <property type="match status" value="1"/>
</dbReference>
<gene>
    <name evidence="11" type="ORF">dsat_0395</name>
</gene>
<dbReference type="STRING" id="1121439.dsat_0395"/>
<organism evidence="11 12">
    <name type="scientific">Alkalidesulfovibrio alkalitolerans DSM 16529</name>
    <dbReference type="NCBI Taxonomy" id="1121439"/>
    <lineage>
        <taxon>Bacteria</taxon>
        <taxon>Pseudomonadati</taxon>
        <taxon>Thermodesulfobacteriota</taxon>
        <taxon>Desulfovibrionia</taxon>
        <taxon>Desulfovibrionales</taxon>
        <taxon>Desulfovibrionaceae</taxon>
        <taxon>Alkalidesulfovibrio</taxon>
    </lineage>
</organism>
<dbReference type="PROSITE" id="PS51257">
    <property type="entry name" value="PROKAR_LIPOPROTEIN"/>
    <property type="match status" value="1"/>
</dbReference>
<evidence type="ECO:0000256" key="7">
    <source>
        <dbReference type="ARBA" id="ARBA00023136"/>
    </source>
</evidence>
<dbReference type="PANTHER" id="PTHR35011:SF10">
    <property type="entry name" value="TRAP TRANSPORTER SMALL PERMEASE PROTEIN"/>
    <property type="match status" value="1"/>
</dbReference>
<keyword evidence="6 9" id="KW-1133">Transmembrane helix</keyword>
<comment type="subcellular location">
    <subcellularLocation>
        <location evidence="1">Cell inner membrane</location>
        <topology evidence="1">Multi-pass membrane protein</topology>
    </subcellularLocation>
</comment>
<evidence type="ECO:0000256" key="4">
    <source>
        <dbReference type="ARBA" id="ARBA00022519"/>
    </source>
</evidence>
<evidence type="ECO:0000256" key="8">
    <source>
        <dbReference type="ARBA" id="ARBA00038436"/>
    </source>
</evidence>
<keyword evidence="12" id="KW-1185">Reference proteome</keyword>
<dbReference type="AlphaFoldDB" id="S7UGJ5"/>
<dbReference type="Proteomes" id="UP000014975">
    <property type="component" value="Unassembled WGS sequence"/>
</dbReference>